<gene>
    <name evidence="2" type="ORF">QBC42DRAFT_236969</name>
</gene>
<dbReference type="EMBL" id="MU865133">
    <property type="protein sequence ID" value="KAK4457152.1"/>
    <property type="molecule type" value="Genomic_DNA"/>
</dbReference>
<dbReference type="Proteomes" id="UP001321749">
    <property type="component" value="Unassembled WGS sequence"/>
</dbReference>
<feature type="domain" description="FAD/NAD(P)-binding" evidence="1">
    <location>
        <begin position="7"/>
        <end position="313"/>
    </location>
</feature>
<dbReference type="GO" id="GO:0050660">
    <property type="term" value="F:flavin adenine dinucleotide binding"/>
    <property type="evidence" value="ECO:0007669"/>
    <property type="project" value="TreeGrafter"/>
</dbReference>
<dbReference type="PANTHER" id="PTHR43735:SF11">
    <property type="entry name" value="HYPOTHETICAL OXIDOREDUCTASE (EUROFUNG)"/>
    <property type="match status" value="1"/>
</dbReference>
<dbReference type="InterPro" id="IPR036188">
    <property type="entry name" value="FAD/NAD-bd_sf"/>
</dbReference>
<dbReference type="InterPro" id="IPR023753">
    <property type="entry name" value="FAD/NAD-binding_dom"/>
</dbReference>
<dbReference type="PANTHER" id="PTHR43735">
    <property type="entry name" value="APOPTOSIS-INDUCING FACTOR 1"/>
    <property type="match status" value="1"/>
</dbReference>
<keyword evidence="3" id="KW-1185">Reference proteome</keyword>
<reference evidence="2" key="2">
    <citation type="submission" date="2023-06" db="EMBL/GenBank/DDBJ databases">
        <authorList>
            <consortium name="Lawrence Berkeley National Laboratory"/>
            <person name="Mondo S.J."/>
            <person name="Hensen N."/>
            <person name="Bonometti L."/>
            <person name="Westerberg I."/>
            <person name="Brannstrom I.O."/>
            <person name="Guillou S."/>
            <person name="Cros-Aarteil S."/>
            <person name="Calhoun S."/>
            <person name="Haridas S."/>
            <person name="Kuo A."/>
            <person name="Pangilinan J."/>
            <person name="Riley R."/>
            <person name="Labutti K."/>
            <person name="Andreopoulos B."/>
            <person name="Lipzen A."/>
            <person name="Chen C."/>
            <person name="Yanf M."/>
            <person name="Daum C."/>
            <person name="Ng V."/>
            <person name="Clum A."/>
            <person name="Steindorff A."/>
            <person name="Ohm R."/>
            <person name="Martin F."/>
            <person name="Silar P."/>
            <person name="Natvig D."/>
            <person name="Lalanne C."/>
            <person name="Gautier V."/>
            <person name="Ament-Velasquez S.L."/>
            <person name="Kruys A."/>
            <person name="Hutchinson M.I."/>
            <person name="Powell A.J."/>
            <person name="Barry K."/>
            <person name="Miller A.N."/>
            <person name="Grigoriev I.V."/>
            <person name="Debuchy R."/>
            <person name="Gladieux P."/>
            <person name="Thoren M.H."/>
            <person name="Johannesson H."/>
        </authorList>
    </citation>
    <scope>NUCLEOTIDE SEQUENCE</scope>
    <source>
        <strain evidence="2">PSN324</strain>
    </source>
</reference>
<evidence type="ECO:0000313" key="2">
    <source>
        <dbReference type="EMBL" id="KAK4457152.1"/>
    </source>
</evidence>
<name>A0AAV9H9C6_9PEZI</name>
<dbReference type="AlphaFoldDB" id="A0AAV9H9C6"/>
<reference evidence="2" key="1">
    <citation type="journal article" date="2023" name="Mol. Phylogenet. Evol.">
        <title>Genome-scale phylogeny and comparative genomics of the fungal order Sordariales.</title>
        <authorList>
            <person name="Hensen N."/>
            <person name="Bonometti L."/>
            <person name="Westerberg I."/>
            <person name="Brannstrom I.O."/>
            <person name="Guillou S."/>
            <person name="Cros-Aarteil S."/>
            <person name="Calhoun S."/>
            <person name="Haridas S."/>
            <person name="Kuo A."/>
            <person name="Mondo S."/>
            <person name="Pangilinan J."/>
            <person name="Riley R."/>
            <person name="LaButti K."/>
            <person name="Andreopoulos B."/>
            <person name="Lipzen A."/>
            <person name="Chen C."/>
            <person name="Yan M."/>
            <person name="Daum C."/>
            <person name="Ng V."/>
            <person name="Clum A."/>
            <person name="Steindorff A."/>
            <person name="Ohm R.A."/>
            <person name="Martin F."/>
            <person name="Silar P."/>
            <person name="Natvig D.O."/>
            <person name="Lalanne C."/>
            <person name="Gautier V."/>
            <person name="Ament-Velasquez S.L."/>
            <person name="Kruys A."/>
            <person name="Hutchinson M.I."/>
            <person name="Powell A.J."/>
            <person name="Barry K."/>
            <person name="Miller A.N."/>
            <person name="Grigoriev I.V."/>
            <person name="Debuchy R."/>
            <person name="Gladieux P."/>
            <person name="Hiltunen Thoren M."/>
            <person name="Johannesson H."/>
        </authorList>
    </citation>
    <scope>NUCLEOTIDE SEQUENCE</scope>
    <source>
        <strain evidence="2">PSN324</strain>
    </source>
</reference>
<organism evidence="2 3">
    <name type="scientific">Cladorrhinum samala</name>
    <dbReference type="NCBI Taxonomy" id="585594"/>
    <lineage>
        <taxon>Eukaryota</taxon>
        <taxon>Fungi</taxon>
        <taxon>Dikarya</taxon>
        <taxon>Ascomycota</taxon>
        <taxon>Pezizomycotina</taxon>
        <taxon>Sordariomycetes</taxon>
        <taxon>Sordariomycetidae</taxon>
        <taxon>Sordariales</taxon>
        <taxon>Podosporaceae</taxon>
        <taxon>Cladorrhinum</taxon>
    </lineage>
</organism>
<protein>
    <submittedName>
        <fullName evidence="2">Apoptosis-inducing factor A</fullName>
    </submittedName>
</protein>
<proteinExistence type="predicted"/>
<dbReference type="Pfam" id="PF07992">
    <property type="entry name" value="Pyr_redox_2"/>
    <property type="match status" value="1"/>
</dbReference>
<comment type="caution">
    <text evidence="2">The sequence shown here is derived from an EMBL/GenBank/DDBJ whole genome shotgun (WGS) entry which is preliminary data.</text>
</comment>
<evidence type="ECO:0000313" key="3">
    <source>
        <dbReference type="Proteomes" id="UP001321749"/>
    </source>
</evidence>
<evidence type="ECO:0000259" key="1">
    <source>
        <dbReference type="Pfam" id="PF07992"/>
    </source>
</evidence>
<dbReference type="GO" id="GO:0005737">
    <property type="term" value="C:cytoplasm"/>
    <property type="evidence" value="ECO:0007669"/>
    <property type="project" value="TreeGrafter"/>
</dbReference>
<dbReference type="PRINTS" id="PR00368">
    <property type="entry name" value="FADPNR"/>
</dbReference>
<accession>A0AAV9H9C6</accession>
<sequence>MAGNIRNVVVVGGSYVGMATAKELANILPVTHRVLLVEPHSHFHHLFAFPRFAILPSHEHKAFIPYTSLFPPSTPHKVIQARALSLQSDSLTLDRPFSETCSRTLPFDYLIAATGTNLAFPGTMTADDKPASITSLQSYQSAIKSSPSVLIIGGGAVGVQMACDLKEIYPSKSVTLVHSRDQLMPVYHPALSDLIKSRFRELGIDLVTGSRVVLPAGGFPTSSDGREQEVRLQNGKTLRAGLVVQATGQTPNNHFIRAGLGDGVLNPANGFVRVRGTMQLRDDRHRHLFAVGDINDCGAHKAARPGSVQAAVAARNVLGMIEGKQEHELEELTVQPAGIHMTLGLTQHVLFRNPNTAKGETEPFIQRKDDGKEDMDIESVWVRRGVTVTSPQDYHL</sequence>
<dbReference type="PRINTS" id="PR00411">
    <property type="entry name" value="PNDRDTASEI"/>
</dbReference>
<dbReference type="GO" id="GO:0004174">
    <property type="term" value="F:electron-transferring-flavoprotein dehydrogenase activity"/>
    <property type="evidence" value="ECO:0007669"/>
    <property type="project" value="TreeGrafter"/>
</dbReference>
<dbReference type="SUPFAM" id="SSF51905">
    <property type="entry name" value="FAD/NAD(P)-binding domain"/>
    <property type="match status" value="1"/>
</dbReference>
<dbReference type="Gene3D" id="3.50.50.100">
    <property type="match status" value="1"/>
</dbReference>